<evidence type="ECO:0000313" key="3">
    <source>
        <dbReference type="EMBL" id="EKC67344.1"/>
    </source>
</evidence>
<reference evidence="3" key="1">
    <citation type="journal article" date="2013" name="Environ. Microbiol.">
        <title>Microbiota from the distal guts of lean and obese adolescents exhibit partial functional redundancy besides clear differences in community structure.</title>
        <authorList>
            <person name="Ferrer M."/>
            <person name="Ruiz A."/>
            <person name="Lanza F."/>
            <person name="Haange S.B."/>
            <person name="Oberbach A."/>
            <person name="Till H."/>
            <person name="Bargiela R."/>
            <person name="Campoy C."/>
            <person name="Segura M.T."/>
            <person name="Richter M."/>
            <person name="von Bergen M."/>
            <person name="Seifert J."/>
            <person name="Suarez A."/>
        </authorList>
    </citation>
    <scope>NUCLEOTIDE SEQUENCE</scope>
</reference>
<gene>
    <name evidence="3" type="ORF">LEA_09354</name>
</gene>
<feature type="domain" description="GH29D-like beta-sandwich" evidence="2">
    <location>
        <begin position="52"/>
        <end position="116"/>
    </location>
</feature>
<feature type="transmembrane region" description="Helical" evidence="1">
    <location>
        <begin position="449"/>
        <end position="468"/>
    </location>
</feature>
<feature type="non-terminal residue" evidence="3">
    <location>
        <position position="1"/>
    </location>
</feature>
<comment type="caution">
    <text evidence="3">The sequence shown here is derived from an EMBL/GenBank/DDBJ whole genome shotgun (WGS) entry which is preliminary data.</text>
</comment>
<dbReference type="AlphaFoldDB" id="K1TID0"/>
<dbReference type="InterPro" id="IPR059177">
    <property type="entry name" value="GH29D-like_dom"/>
</dbReference>
<keyword evidence="1" id="KW-0812">Transmembrane</keyword>
<keyword evidence="1" id="KW-0472">Membrane</keyword>
<proteinExistence type="predicted"/>
<dbReference type="NCBIfam" id="TIGR01167">
    <property type="entry name" value="LPXTG_anchor"/>
    <property type="match status" value="1"/>
</dbReference>
<evidence type="ECO:0000256" key="1">
    <source>
        <dbReference type="SAM" id="Phobius"/>
    </source>
</evidence>
<dbReference type="Gene3D" id="2.60.40.1850">
    <property type="match status" value="1"/>
</dbReference>
<protein>
    <submittedName>
        <fullName evidence="3">Metallophosphoesterase</fullName>
    </submittedName>
</protein>
<organism evidence="3">
    <name type="scientific">human gut metagenome</name>
    <dbReference type="NCBI Taxonomy" id="408170"/>
    <lineage>
        <taxon>unclassified sequences</taxon>
        <taxon>metagenomes</taxon>
        <taxon>organismal metagenomes</taxon>
    </lineage>
</organism>
<dbReference type="Pfam" id="PF13290">
    <property type="entry name" value="CHB_HEX_C_1"/>
    <property type="match status" value="1"/>
</dbReference>
<dbReference type="EMBL" id="AJWY01006260">
    <property type="protein sequence ID" value="EKC67344.1"/>
    <property type="molecule type" value="Genomic_DNA"/>
</dbReference>
<sequence>RDTIGEDYFYIRVNVDAMGDDHQSAKLVPNWSTATWLSEAGNQVATPVLTNSSSFTESIQVSITCATEGANIYYTLDGSVPSISNGIKYTGEFTVLDTTTVKAIAVREGLTDSAVASATYTKDSNTDPDDNEKPVVLEPGRYTTDVQLWHAYSNQASMGNVAFADVEDMLVVEENGKYILYVATKPVQVSGYTTAITDMACVDGSEVTVEETSFFTTNTKYDGTAHELEYIKVFSIELDSLDTEYVNMKMKVPYTPMDAVGAATDGWLSCRLKIDLSDAVKVSDDYELNPSEDLEEQSPAVNLTDSTTGIKIQADEGVLPEGVKLVVTQITSGADYDRAASILSDVGKKFRLFEIHFELDGAEVQPNGIVTVYYPIPEGYDADKVVLYRINEDGTKTLVKGTVENGFYKVMTKSFSTYALVEQGSTITDAENSANVGSDIPQTGDSTNVLPFALLALASAGMIGVLFVSRKRKFTEGE</sequence>
<accession>K1TID0</accession>
<keyword evidence="1" id="KW-1133">Transmembrane helix</keyword>
<dbReference type="InterPro" id="IPR037250">
    <property type="entry name" value="NEAT_dom_sf"/>
</dbReference>
<evidence type="ECO:0000259" key="2">
    <source>
        <dbReference type="Pfam" id="PF13290"/>
    </source>
</evidence>
<name>K1TID0_9ZZZZ</name>